<dbReference type="PANTHER" id="PTHR43031:SF1">
    <property type="entry name" value="PYRIDINE NUCLEOTIDE-DISULPHIDE OXIDOREDUCTASE"/>
    <property type="match status" value="1"/>
</dbReference>
<dbReference type="Pfam" id="PF00581">
    <property type="entry name" value="Rhodanese"/>
    <property type="match status" value="1"/>
</dbReference>
<dbReference type="SUPFAM" id="SSF52821">
    <property type="entry name" value="Rhodanese/Cell cycle control phosphatase"/>
    <property type="match status" value="1"/>
</dbReference>
<dbReference type="RefSeq" id="WP_231447352.1">
    <property type="nucleotide sequence ID" value="NZ_JAJOMB010000017.1"/>
</dbReference>
<comment type="caution">
    <text evidence="2">The sequence shown here is derived from an EMBL/GenBank/DDBJ whole genome shotgun (WGS) entry which is preliminary data.</text>
</comment>
<dbReference type="PANTHER" id="PTHR43031">
    <property type="entry name" value="FAD-DEPENDENT OXIDOREDUCTASE"/>
    <property type="match status" value="1"/>
</dbReference>
<protein>
    <submittedName>
        <fullName evidence="2">Rhodanese-like domain-containing protein</fullName>
    </submittedName>
</protein>
<evidence type="ECO:0000313" key="3">
    <source>
        <dbReference type="Proteomes" id="UP001138997"/>
    </source>
</evidence>
<dbReference type="PROSITE" id="PS50206">
    <property type="entry name" value="RHODANESE_3"/>
    <property type="match status" value="1"/>
</dbReference>
<feature type="domain" description="Rhodanese" evidence="1">
    <location>
        <begin position="14"/>
        <end position="103"/>
    </location>
</feature>
<dbReference type="Gene3D" id="3.40.250.10">
    <property type="entry name" value="Rhodanese-like domain"/>
    <property type="match status" value="1"/>
</dbReference>
<organism evidence="2 3">
    <name type="scientific">Kineosporia babensis</name>
    <dbReference type="NCBI Taxonomy" id="499548"/>
    <lineage>
        <taxon>Bacteria</taxon>
        <taxon>Bacillati</taxon>
        <taxon>Actinomycetota</taxon>
        <taxon>Actinomycetes</taxon>
        <taxon>Kineosporiales</taxon>
        <taxon>Kineosporiaceae</taxon>
        <taxon>Kineosporia</taxon>
    </lineage>
</organism>
<sequence>MFPPQVPSVDPAQVPAEAAILDVREPDEWEAGHVDGAVHIPLMELPARTGELPEGPDGQVYVICRSGGRSARAVAWLGQNGFDAVNVDGGMGAWQAVGREMVSETGEAPTVR</sequence>
<accession>A0A9X1NIF2</accession>
<dbReference type="InterPro" id="IPR036873">
    <property type="entry name" value="Rhodanese-like_dom_sf"/>
</dbReference>
<dbReference type="InterPro" id="IPR050229">
    <property type="entry name" value="GlpE_sulfurtransferase"/>
</dbReference>
<dbReference type="AlphaFoldDB" id="A0A9X1NIF2"/>
<dbReference type="CDD" id="cd00158">
    <property type="entry name" value="RHOD"/>
    <property type="match status" value="1"/>
</dbReference>
<name>A0A9X1NIF2_9ACTN</name>
<dbReference type="EMBL" id="JAJOMB010000017">
    <property type="protein sequence ID" value="MCD5314645.1"/>
    <property type="molecule type" value="Genomic_DNA"/>
</dbReference>
<reference evidence="2" key="1">
    <citation type="submission" date="2021-11" db="EMBL/GenBank/DDBJ databases">
        <title>Streptomyces corallinus and Kineosporia corallina sp. nov., two new coral-derived marine actinobacteria.</title>
        <authorList>
            <person name="Buangrab K."/>
            <person name="Sutthacheep M."/>
            <person name="Yeemin T."/>
            <person name="Harunari E."/>
            <person name="Igarashi Y."/>
            <person name="Sripreechasak P."/>
            <person name="Kanchanasin P."/>
            <person name="Tanasupawat S."/>
            <person name="Phongsopitanun W."/>
        </authorList>
    </citation>
    <scope>NUCLEOTIDE SEQUENCE</scope>
    <source>
        <strain evidence="2">JCM 31032</strain>
    </source>
</reference>
<gene>
    <name evidence="2" type="ORF">LR394_27430</name>
</gene>
<dbReference type="Proteomes" id="UP001138997">
    <property type="component" value="Unassembled WGS sequence"/>
</dbReference>
<dbReference type="SMART" id="SM00450">
    <property type="entry name" value="RHOD"/>
    <property type="match status" value="1"/>
</dbReference>
<evidence type="ECO:0000313" key="2">
    <source>
        <dbReference type="EMBL" id="MCD5314645.1"/>
    </source>
</evidence>
<dbReference type="InterPro" id="IPR001763">
    <property type="entry name" value="Rhodanese-like_dom"/>
</dbReference>
<evidence type="ECO:0000259" key="1">
    <source>
        <dbReference type="PROSITE" id="PS50206"/>
    </source>
</evidence>
<keyword evidence="3" id="KW-1185">Reference proteome</keyword>
<proteinExistence type="predicted"/>